<reference evidence="9 10" key="1">
    <citation type="submission" date="2014-02" db="EMBL/GenBank/DDBJ databases">
        <title>Comparative genomics and transcriptomics to identify genetic mechanisms underlying the emergence of carbapenem resistant Acinetobacter baumannii (CRAb).</title>
        <authorList>
            <person name="Harris A.D."/>
            <person name="Johnson K.J."/>
            <person name="George J."/>
            <person name="Shefchek K."/>
            <person name="Daugherty S.C."/>
            <person name="Parankush S."/>
            <person name="Sadzewicz L."/>
            <person name="Tallon L."/>
            <person name="Sengamalay N."/>
            <person name="Hazen T.H."/>
            <person name="Rasko D.A."/>
        </authorList>
    </citation>
    <scope>NUCLEOTIDE SEQUENCE [LARGE SCALE GENOMIC DNA]</scope>
    <source>
        <strain evidence="9 10">1295743</strain>
    </source>
</reference>
<keyword evidence="3" id="KW-0479">Metal-binding</keyword>
<dbReference type="PROSITE" id="PS00194">
    <property type="entry name" value="THIOREDOXIN_1"/>
    <property type="match status" value="1"/>
</dbReference>
<dbReference type="NCBIfam" id="NF008229">
    <property type="entry name" value="PRK10996.1"/>
    <property type="match status" value="1"/>
</dbReference>
<dbReference type="InterPro" id="IPR049299">
    <property type="entry name" value="Thio2_N"/>
</dbReference>
<evidence type="ECO:0000256" key="7">
    <source>
        <dbReference type="NCBIfam" id="TIGR01068"/>
    </source>
</evidence>
<dbReference type="GO" id="GO:0046872">
    <property type="term" value="F:metal ion binding"/>
    <property type="evidence" value="ECO:0007669"/>
    <property type="project" value="UniProtKB-KW"/>
</dbReference>
<dbReference type="InterPro" id="IPR013766">
    <property type="entry name" value="Thioredoxin_domain"/>
</dbReference>
<dbReference type="GO" id="GO:0005829">
    <property type="term" value="C:cytosol"/>
    <property type="evidence" value="ECO:0007669"/>
    <property type="project" value="TreeGrafter"/>
</dbReference>
<dbReference type="NCBIfam" id="TIGR01068">
    <property type="entry name" value="thioredoxin"/>
    <property type="match status" value="1"/>
</dbReference>
<dbReference type="Pfam" id="PF00085">
    <property type="entry name" value="Thioredoxin"/>
    <property type="match status" value="1"/>
</dbReference>
<evidence type="ECO:0000256" key="2">
    <source>
        <dbReference type="ARBA" id="ARBA00022448"/>
    </source>
</evidence>
<keyword evidence="4" id="KW-0249">Electron transport</keyword>
<dbReference type="RefSeq" id="WP_000587654.1">
    <property type="nucleotide sequence ID" value="NZ_JEWH01000059.1"/>
</dbReference>
<keyword evidence="6" id="KW-0676">Redox-active center</keyword>
<name>A0A009IHN3_ACIB9</name>
<organism evidence="9 10">
    <name type="scientific">Acinetobacter baumannii (strain 1295743)</name>
    <dbReference type="NCBI Taxonomy" id="1310613"/>
    <lineage>
        <taxon>Bacteria</taxon>
        <taxon>Pseudomonadati</taxon>
        <taxon>Pseudomonadota</taxon>
        <taxon>Gammaproteobacteria</taxon>
        <taxon>Moraxellales</taxon>
        <taxon>Moraxellaceae</taxon>
        <taxon>Acinetobacter</taxon>
        <taxon>Acinetobacter calcoaceticus/baumannii complex</taxon>
    </lineage>
</organism>
<dbReference type="FunFam" id="3.40.30.10:FF:000001">
    <property type="entry name" value="Thioredoxin"/>
    <property type="match status" value="1"/>
</dbReference>
<accession>A0A009IHN3</accession>
<dbReference type="PANTHER" id="PTHR45663">
    <property type="entry name" value="GEO12009P1"/>
    <property type="match status" value="1"/>
</dbReference>
<evidence type="ECO:0000256" key="3">
    <source>
        <dbReference type="ARBA" id="ARBA00022723"/>
    </source>
</evidence>
<dbReference type="CDD" id="cd02947">
    <property type="entry name" value="TRX_family"/>
    <property type="match status" value="1"/>
</dbReference>
<dbReference type="AlphaFoldDB" id="A0A009IHN3"/>
<dbReference type="EMBL" id="JEWH01000059">
    <property type="protein sequence ID" value="EXB04129.1"/>
    <property type="molecule type" value="Genomic_DNA"/>
</dbReference>
<evidence type="ECO:0000313" key="10">
    <source>
        <dbReference type="Proteomes" id="UP000020595"/>
    </source>
</evidence>
<keyword evidence="2" id="KW-0813">Transport</keyword>
<dbReference type="Gene3D" id="3.40.30.10">
    <property type="entry name" value="Glutaredoxin"/>
    <property type="match status" value="1"/>
</dbReference>
<dbReference type="InterPro" id="IPR036249">
    <property type="entry name" value="Thioredoxin-like_sf"/>
</dbReference>
<comment type="caution">
    <text evidence="9">The sequence shown here is derived from an EMBL/GenBank/DDBJ whole genome shotgun (WGS) entry which is preliminary data.</text>
</comment>
<evidence type="ECO:0000259" key="8">
    <source>
        <dbReference type="PROSITE" id="PS51352"/>
    </source>
</evidence>
<dbReference type="Pfam" id="PF21352">
    <property type="entry name" value="Zn_ribbon_Thio2"/>
    <property type="match status" value="1"/>
</dbReference>
<dbReference type="PATRIC" id="fig|1310613.3.peg.3280"/>
<dbReference type="InterPro" id="IPR005746">
    <property type="entry name" value="Thioredoxin"/>
</dbReference>
<dbReference type="Gene3D" id="2.30.30.380">
    <property type="entry name" value="Zn-finger domain of Sec23/24"/>
    <property type="match status" value="1"/>
</dbReference>
<keyword evidence="5" id="KW-1015">Disulfide bond</keyword>
<proteinExistence type="inferred from homology"/>
<evidence type="ECO:0000313" key="9">
    <source>
        <dbReference type="EMBL" id="EXB04129.1"/>
    </source>
</evidence>
<dbReference type="GO" id="GO:0015035">
    <property type="term" value="F:protein-disulfide reductase activity"/>
    <property type="evidence" value="ECO:0007669"/>
    <property type="project" value="UniProtKB-UniRule"/>
</dbReference>
<evidence type="ECO:0000256" key="5">
    <source>
        <dbReference type="ARBA" id="ARBA00023157"/>
    </source>
</evidence>
<dbReference type="Proteomes" id="UP000020595">
    <property type="component" value="Unassembled WGS sequence"/>
</dbReference>
<sequence length="145" mass="16249">MIIVCASCGAKNRVPEEKLTDQPSCGQCHQPLLPLAPIELNEQNFSNYITNSDLPILIDLWAEWCGPCKMMAPHFAQVAKQNPRVIFAKINTEESPRLSQAFNVRSIPTLVLMNKTTEVARMSGALRAPELQQWLDQQLQLNFGS</sequence>
<dbReference type="PRINTS" id="PR00421">
    <property type="entry name" value="THIOREDOXIN"/>
</dbReference>
<dbReference type="PANTHER" id="PTHR45663:SF40">
    <property type="entry name" value="THIOREDOXIN 2"/>
    <property type="match status" value="1"/>
</dbReference>
<evidence type="ECO:0000256" key="6">
    <source>
        <dbReference type="ARBA" id="ARBA00023284"/>
    </source>
</evidence>
<dbReference type="InterPro" id="IPR017937">
    <property type="entry name" value="Thioredoxin_CS"/>
</dbReference>
<comment type="similarity">
    <text evidence="1">Belongs to the thioredoxin family.</text>
</comment>
<evidence type="ECO:0000256" key="1">
    <source>
        <dbReference type="ARBA" id="ARBA00008987"/>
    </source>
</evidence>
<dbReference type="SUPFAM" id="SSF52833">
    <property type="entry name" value="Thioredoxin-like"/>
    <property type="match status" value="1"/>
</dbReference>
<feature type="domain" description="Thioredoxin" evidence="8">
    <location>
        <begin position="8"/>
        <end position="140"/>
    </location>
</feature>
<protein>
    <recommendedName>
        <fullName evidence="7">Thioredoxin</fullName>
    </recommendedName>
</protein>
<dbReference type="PROSITE" id="PS51352">
    <property type="entry name" value="THIOREDOXIN_2"/>
    <property type="match status" value="1"/>
</dbReference>
<evidence type="ECO:0000256" key="4">
    <source>
        <dbReference type="ARBA" id="ARBA00022982"/>
    </source>
</evidence>
<gene>
    <name evidence="9" type="ORF">J512_3416</name>
</gene>